<sequence length="154" mass="17164">MILPRYRIAPSRIPGAGCGLFVEDAVARGCVIIAPDNVHTVWPEQRLRQYPADSIEVASSVRWFENWFSITPEWSDECYVNHSFSPTALWHLGFVFALTDLAPGTEVTVDYRYLIGDGERMPFRDAETGDEIVGLPWRRALAQSAALLAAIVGP</sequence>
<reference evidence="2 3" key="1">
    <citation type="submission" date="2016-10" db="EMBL/GenBank/DDBJ databases">
        <authorList>
            <person name="de Groot N.N."/>
        </authorList>
    </citation>
    <scope>NUCLEOTIDE SEQUENCE [LARGE SCALE GENOMIC DNA]</scope>
    <source>
        <strain evidence="2 3">DSM 23609</strain>
    </source>
</reference>
<dbReference type="InterPro" id="IPR001214">
    <property type="entry name" value="SET_dom"/>
</dbReference>
<keyword evidence="3" id="KW-1185">Reference proteome</keyword>
<feature type="domain" description="SET" evidence="1">
    <location>
        <begin position="17"/>
        <end position="111"/>
    </location>
</feature>
<evidence type="ECO:0000313" key="2">
    <source>
        <dbReference type="EMBL" id="SFF47110.1"/>
    </source>
</evidence>
<dbReference type="RefSeq" id="WP_091533054.1">
    <property type="nucleotide sequence ID" value="NZ_FOOC01000005.1"/>
</dbReference>
<dbReference type="AlphaFoldDB" id="A0A1I2IZG4"/>
<dbReference type="SUPFAM" id="SSF82199">
    <property type="entry name" value="SET domain"/>
    <property type="match status" value="1"/>
</dbReference>
<proteinExistence type="predicted"/>
<dbReference type="Pfam" id="PF00856">
    <property type="entry name" value="SET"/>
    <property type="match status" value="1"/>
</dbReference>
<protein>
    <submittedName>
        <fullName evidence="2">SET domain-containing protein</fullName>
    </submittedName>
</protein>
<organism evidence="2 3">
    <name type="scientific">Fontimonas thermophila</name>
    <dbReference type="NCBI Taxonomy" id="1076937"/>
    <lineage>
        <taxon>Bacteria</taxon>
        <taxon>Pseudomonadati</taxon>
        <taxon>Pseudomonadota</taxon>
        <taxon>Gammaproteobacteria</taxon>
        <taxon>Nevskiales</taxon>
        <taxon>Nevskiaceae</taxon>
        <taxon>Fontimonas</taxon>
    </lineage>
</organism>
<dbReference type="InterPro" id="IPR046341">
    <property type="entry name" value="SET_dom_sf"/>
</dbReference>
<gene>
    <name evidence="2" type="ORF">SAMN04488120_10524</name>
</gene>
<evidence type="ECO:0000313" key="3">
    <source>
        <dbReference type="Proteomes" id="UP000199771"/>
    </source>
</evidence>
<dbReference type="Gene3D" id="2.170.270.10">
    <property type="entry name" value="SET domain"/>
    <property type="match status" value="1"/>
</dbReference>
<dbReference type="EMBL" id="FOOC01000005">
    <property type="protein sequence ID" value="SFF47110.1"/>
    <property type="molecule type" value="Genomic_DNA"/>
</dbReference>
<dbReference type="STRING" id="1076937.SAMN04488120_10524"/>
<dbReference type="Proteomes" id="UP000199771">
    <property type="component" value="Unassembled WGS sequence"/>
</dbReference>
<evidence type="ECO:0000259" key="1">
    <source>
        <dbReference type="Pfam" id="PF00856"/>
    </source>
</evidence>
<accession>A0A1I2IZG4</accession>
<name>A0A1I2IZG4_9GAMM</name>
<dbReference type="OrthoDB" id="510863at2"/>